<dbReference type="Proteomes" id="UP001320148">
    <property type="component" value="Chromosome"/>
</dbReference>
<dbReference type="InterPro" id="IPR001279">
    <property type="entry name" value="Metallo-B-lactamas"/>
</dbReference>
<dbReference type="PANTHER" id="PTHR15032">
    <property type="entry name" value="N-ACYL-PHOSPHATIDYLETHANOLAMINE-HYDROLYZING PHOSPHOLIPASE D"/>
    <property type="match status" value="1"/>
</dbReference>
<sequence length="403" mass="44409">MNTLKFPLTVLSVFLLAGLAIGLSVFSATGGKPTAETLKLMKQSSQWSGKAFKNVLAQQPVPPFPAAKRFFLETADYSIPQSDVPVLKRDGREFLSSPVSGLRVTWFGHSTLLVEVEGTRVLIDPVWGERASPLFFMGAKRFFEPVMDLSDSPPIDAVVISHDHYDHLDMATVKALKDRPMTWIVPLGVGSHLAYWGVKEESIVELDWWESTVVGQTEFTATPARHNSGRSLFFTDTDKTLWAGWAIKGPTRSLFYSGDTPMHEGFVDIGDKLGPFDLSVMEVGAYESLWLDHHMGPEQAVMAHQLVGAKVMLPVHWGLFNLAAHVWTEPMERAIVAAQKSGVTLVAPVPGGSVDPMNPAPVDIWWPDLPWVPAEEKPIRSSAVEHLLQPQRLSAERKAVIGS</sequence>
<dbReference type="Gene3D" id="3.60.15.10">
    <property type="entry name" value="Ribonuclease Z/Hydroxyacylglutathione hydrolase-like"/>
    <property type="match status" value="1"/>
</dbReference>
<proteinExistence type="predicted"/>
<dbReference type="InterPro" id="IPR036866">
    <property type="entry name" value="RibonucZ/Hydroxyglut_hydro"/>
</dbReference>
<feature type="domain" description="Metallo-beta-lactamase" evidence="1">
    <location>
        <begin position="119"/>
        <end position="317"/>
    </location>
</feature>
<accession>A0ABM7PL39</accession>
<dbReference type="RefSeq" id="WP_236889221.1">
    <property type="nucleotide sequence ID" value="NZ_AP024488.1"/>
</dbReference>
<dbReference type="GO" id="GO:0016787">
    <property type="term" value="F:hydrolase activity"/>
    <property type="evidence" value="ECO:0007669"/>
    <property type="project" value="UniProtKB-KW"/>
</dbReference>
<gene>
    <name evidence="2" type="ORF">DSLASN_34430</name>
</gene>
<keyword evidence="2" id="KW-0378">Hydrolase</keyword>
<reference evidence="2 3" key="1">
    <citation type="submission" date="2021-02" db="EMBL/GenBank/DDBJ databases">
        <title>Complete genome of Desulfoluna sp. strain ASN36.</title>
        <authorList>
            <person name="Takahashi A."/>
            <person name="Kojima H."/>
            <person name="Fukui M."/>
        </authorList>
    </citation>
    <scope>NUCLEOTIDE SEQUENCE [LARGE SCALE GENOMIC DNA]</scope>
    <source>
        <strain evidence="2 3">ASN36</strain>
    </source>
</reference>
<dbReference type="SUPFAM" id="SSF56281">
    <property type="entry name" value="Metallo-hydrolase/oxidoreductase"/>
    <property type="match status" value="1"/>
</dbReference>
<evidence type="ECO:0000259" key="1">
    <source>
        <dbReference type="Pfam" id="PF12706"/>
    </source>
</evidence>
<name>A0ABM7PL39_9BACT</name>
<evidence type="ECO:0000313" key="2">
    <source>
        <dbReference type="EMBL" id="BCS97811.1"/>
    </source>
</evidence>
<organism evidence="2 3">
    <name type="scientific">Desulfoluna limicola</name>
    <dbReference type="NCBI Taxonomy" id="2810562"/>
    <lineage>
        <taxon>Bacteria</taxon>
        <taxon>Pseudomonadati</taxon>
        <taxon>Thermodesulfobacteriota</taxon>
        <taxon>Desulfobacteria</taxon>
        <taxon>Desulfobacterales</taxon>
        <taxon>Desulfolunaceae</taxon>
        <taxon>Desulfoluna</taxon>
    </lineage>
</organism>
<protein>
    <submittedName>
        <fullName evidence="2">Zn-dependent hydrolase</fullName>
    </submittedName>
</protein>
<evidence type="ECO:0000313" key="3">
    <source>
        <dbReference type="Proteomes" id="UP001320148"/>
    </source>
</evidence>
<dbReference type="EMBL" id="AP024488">
    <property type="protein sequence ID" value="BCS97811.1"/>
    <property type="molecule type" value="Genomic_DNA"/>
</dbReference>
<keyword evidence="3" id="KW-1185">Reference proteome</keyword>
<dbReference type="Pfam" id="PF12706">
    <property type="entry name" value="Lactamase_B_2"/>
    <property type="match status" value="1"/>
</dbReference>
<dbReference type="PANTHER" id="PTHR15032:SF4">
    <property type="entry name" value="N-ACYL-PHOSPHATIDYLETHANOLAMINE-HYDROLYZING PHOSPHOLIPASE D"/>
    <property type="match status" value="1"/>
</dbReference>